<evidence type="ECO:0000313" key="5">
    <source>
        <dbReference type="EnsemblMetazoa" id="PHUM440670-PA"/>
    </source>
</evidence>
<dbReference type="Pfam" id="PF15865">
    <property type="entry name" value="Fanconi_A_N"/>
    <property type="match status" value="1"/>
</dbReference>
<dbReference type="GO" id="GO:0005886">
    <property type="term" value="C:plasma membrane"/>
    <property type="evidence" value="ECO:0007669"/>
    <property type="project" value="TreeGrafter"/>
</dbReference>
<feature type="region of interest" description="Disordered" evidence="1">
    <location>
        <begin position="790"/>
        <end position="848"/>
    </location>
</feature>
<dbReference type="RefSeq" id="XP_002429582.1">
    <property type="nucleotide sequence ID" value="XM_002429537.1"/>
</dbReference>
<evidence type="ECO:0000313" key="6">
    <source>
        <dbReference type="Proteomes" id="UP000009046"/>
    </source>
</evidence>
<feature type="region of interest" description="Disordered" evidence="1">
    <location>
        <begin position="677"/>
        <end position="696"/>
    </location>
</feature>
<accession>E0VTY8</accession>
<feature type="compositionally biased region" description="Polar residues" evidence="1">
    <location>
        <begin position="905"/>
        <end position="916"/>
    </location>
</feature>
<dbReference type="InterPro" id="IPR000261">
    <property type="entry name" value="EH_dom"/>
</dbReference>
<dbReference type="CDD" id="cd00052">
    <property type="entry name" value="EH"/>
    <property type="match status" value="1"/>
</dbReference>
<dbReference type="GeneID" id="8230875"/>
<dbReference type="PANTHER" id="PTHR11216:SF174">
    <property type="entry name" value="GH06923P"/>
    <property type="match status" value="1"/>
</dbReference>
<protein>
    <submittedName>
        <fullName evidence="4">RalBP1-associated Eps domain-containing protein, putative</fullName>
    </submittedName>
</protein>
<feature type="domain" description="EH" evidence="2">
    <location>
        <begin position="705"/>
        <end position="794"/>
    </location>
</feature>
<evidence type="ECO:0000259" key="2">
    <source>
        <dbReference type="PROSITE" id="PS50031"/>
    </source>
</evidence>
<dbReference type="PROSITE" id="PS50222">
    <property type="entry name" value="EF_HAND_2"/>
    <property type="match status" value="1"/>
</dbReference>
<dbReference type="GO" id="GO:0016197">
    <property type="term" value="P:endosomal transport"/>
    <property type="evidence" value="ECO:0007669"/>
    <property type="project" value="TreeGrafter"/>
</dbReference>
<dbReference type="EMBL" id="DS235777">
    <property type="protein sequence ID" value="EEB16844.1"/>
    <property type="molecule type" value="Genomic_DNA"/>
</dbReference>
<dbReference type="InterPro" id="IPR002048">
    <property type="entry name" value="EF_hand_dom"/>
</dbReference>
<dbReference type="AlphaFoldDB" id="E0VTY8"/>
<organism>
    <name type="scientific">Pediculus humanus subsp. corporis</name>
    <name type="common">Body louse</name>
    <dbReference type="NCBI Taxonomy" id="121224"/>
    <lineage>
        <taxon>Eukaryota</taxon>
        <taxon>Metazoa</taxon>
        <taxon>Ecdysozoa</taxon>
        <taxon>Arthropoda</taxon>
        <taxon>Hexapoda</taxon>
        <taxon>Insecta</taxon>
        <taxon>Pterygota</taxon>
        <taxon>Neoptera</taxon>
        <taxon>Paraneoptera</taxon>
        <taxon>Psocodea</taxon>
        <taxon>Troctomorpha</taxon>
        <taxon>Phthiraptera</taxon>
        <taxon>Anoplura</taxon>
        <taxon>Pediculidae</taxon>
        <taxon>Pediculus</taxon>
    </lineage>
</organism>
<dbReference type="SMART" id="SM00027">
    <property type="entry name" value="EH"/>
    <property type="match status" value="1"/>
</dbReference>
<dbReference type="GO" id="GO:0006897">
    <property type="term" value="P:endocytosis"/>
    <property type="evidence" value="ECO:0007669"/>
    <property type="project" value="TreeGrafter"/>
</dbReference>
<dbReference type="Pfam" id="PF12763">
    <property type="entry name" value="EH"/>
    <property type="match status" value="1"/>
</dbReference>
<dbReference type="GO" id="GO:0005737">
    <property type="term" value="C:cytoplasm"/>
    <property type="evidence" value="ECO:0007669"/>
    <property type="project" value="TreeGrafter"/>
</dbReference>
<proteinExistence type="predicted"/>
<feature type="domain" description="EF-hand" evidence="3">
    <location>
        <begin position="738"/>
        <end position="773"/>
    </location>
</feature>
<dbReference type="Gene3D" id="1.10.238.10">
    <property type="entry name" value="EF-hand"/>
    <property type="match status" value="2"/>
</dbReference>
<dbReference type="GO" id="GO:0005509">
    <property type="term" value="F:calcium ion binding"/>
    <property type="evidence" value="ECO:0007669"/>
    <property type="project" value="InterPro"/>
</dbReference>
<dbReference type="InterPro" id="IPR055386">
    <property type="entry name" value="FANCA_helical"/>
</dbReference>
<feature type="compositionally biased region" description="Pro residues" evidence="1">
    <location>
        <begin position="928"/>
        <end position="943"/>
    </location>
</feature>
<dbReference type="SUPFAM" id="SSF47473">
    <property type="entry name" value="EF-hand"/>
    <property type="match status" value="2"/>
</dbReference>
<dbReference type="PANTHER" id="PTHR11216">
    <property type="entry name" value="EH DOMAIN"/>
    <property type="match status" value="1"/>
</dbReference>
<reference evidence="4" key="2">
    <citation type="submission" date="2007-04" db="EMBL/GenBank/DDBJ databases">
        <title>The genome of the human body louse.</title>
        <authorList>
            <consortium name="The Human Body Louse Genome Consortium"/>
            <person name="Kirkness E."/>
            <person name="Walenz B."/>
            <person name="Hass B."/>
            <person name="Bruggner R."/>
            <person name="Strausberg R."/>
        </authorList>
    </citation>
    <scope>NUCLEOTIDE SEQUENCE</scope>
    <source>
        <strain evidence="4">USDA</strain>
    </source>
</reference>
<evidence type="ECO:0000256" key="1">
    <source>
        <dbReference type="SAM" id="MobiDB-lite"/>
    </source>
</evidence>
<dbReference type="InterPro" id="IPR011992">
    <property type="entry name" value="EF-hand-dom_pair"/>
</dbReference>
<feature type="compositionally biased region" description="Polar residues" evidence="1">
    <location>
        <begin position="809"/>
        <end position="838"/>
    </location>
</feature>
<dbReference type="eggNOG" id="KOG1955">
    <property type="taxonomic scope" value="Eukaryota"/>
</dbReference>
<dbReference type="InParanoid" id="E0VTY8"/>
<dbReference type="InterPro" id="IPR031729">
    <property type="entry name" value="Fanconi_A_N"/>
</dbReference>
<dbReference type="STRING" id="121224.E0VTY8"/>
<dbReference type="KEGG" id="phu:Phum_PHUM440670"/>
<evidence type="ECO:0000259" key="3">
    <source>
        <dbReference type="PROSITE" id="PS50222"/>
    </source>
</evidence>
<dbReference type="EMBL" id="AAZO01005376">
    <property type="status" value="NOT_ANNOTATED_CDS"/>
    <property type="molecule type" value="Genomic_DNA"/>
</dbReference>
<dbReference type="OrthoDB" id="10045710at2759"/>
<dbReference type="EnsemblMetazoa" id="PHUM440670-RA">
    <property type="protein sequence ID" value="PHUM440670-PA"/>
    <property type="gene ID" value="PHUM440670"/>
</dbReference>
<gene>
    <name evidence="5" type="primary">8230875</name>
    <name evidence="4" type="ORF">Phum_PHUM440670</name>
</gene>
<keyword evidence="6" id="KW-1185">Reference proteome</keyword>
<dbReference type="FunCoup" id="E0VTY8">
    <property type="interactions" value="694"/>
</dbReference>
<dbReference type="VEuPathDB" id="VectorBase:PHUM440670"/>
<name>E0VTY8_PEDHC</name>
<feature type="region of interest" description="Disordered" evidence="1">
    <location>
        <begin position="612"/>
        <end position="661"/>
    </location>
</feature>
<dbReference type="HOGENOM" id="CLU_286426_0_0_1"/>
<dbReference type="PROSITE" id="PS50031">
    <property type="entry name" value="EH"/>
    <property type="match status" value="1"/>
</dbReference>
<dbReference type="Proteomes" id="UP000009046">
    <property type="component" value="Unassembled WGS sequence"/>
</dbReference>
<reference evidence="5" key="3">
    <citation type="submission" date="2021-02" db="UniProtKB">
        <authorList>
            <consortium name="EnsemblMetazoa"/>
        </authorList>
    </citation>
    <scope>IDENTIFICATION</scope>
    <source>
        <strain evidence="5">USDA</strain>
    </source>
</reference>
<feature type="region of interest" description="Disordered" evidence="1">
    <location>
        <begin position="902"/>
        <end position="1022"/>
    </location>
</feature>
<sequence>MNTNFSEQFINSKILACYFKVLCKNFLPPSKTISTSLNFKRAKSNFKVKRLIGENKCDKESFKIDVLAGNQLEILHLETIWYLEIYGIISIHDFLKHQEKEKDDEVIQHICSKLLSSIIISQSNQSVLKKKLIMDYIHSIFFHSKNVKDDEKEWKYSFYNSITQLIISNLKIQYNMILEDHIFTNNNLNFVYLMEILKEAELNSDQINLFLQNVLEQILLGSPQVMKNVFEVQEFRKSKFKNDEINEIFSAIISNVEIDNIFIQLKYFLIKNPSIINWNNVLPLITCLGTSCKEGWREIKTICNFLIYESFKIMDNKLLSFAFLISRQCCFEKPKNYFSSYSQWFKSSFSNESSSPIDSNEKCIFFFNFLNDLLPNDSVNYSKVHLNRVPWVPSDCKEILLEYLSTVESHLNNLNVSTELGFCDNVTDKSAAVFDVENVIEYFIKTNTILKSVFETSMFRKNYFEQKFLVELLSKYEGKTSARHKRYFGDLFLLCCDTENTGKVPLFKATELFLTSKVPSDVIKEITEICSGGKPGYFGRKQFYTALKLIAASQAGISLHHPDLFNAIDDLPLPKFLWSNYDIKTNKSNPDSPDLIQLADSNAIKYISNERLNSSEEEGELDEENNKNNKSPHARRLSVEASSTASDSPTPTNSVQEKSWATSETWLGIVSEEQRQLLGTEEESSDKHSSDDEADKELWTITNEQKEYYTAQFRSLQPDPSGLLAGSTARLFFEKSRLPVHELRKIWQLSDVTKDGALTLEEFNVAMHLVVLRRNNIPLPNTLPPSLIPANSSSIVVQPPQPPPREENSPGQSSVSSESHGNKQWTKFVDSPTSSISSPGPKPVNFDFHKSAVEQDPKIFHPVPVRVTPEAAANFIGGENDCCKSPRRLEYENTVVNDCNFYGTKKNSGSNVSQDNSEIRPIQRPQPRKPAAPGPGAIPPPPQQQIEDGHSGPTSLPMCINNHGGPKKEPPPPPPPRPYRTHTRSSSLDLNKLGKSIILNAPPAVPPRTSPSSTSPKKLIDQRSEDDVITLIEQNIPFADFSKFSGSGDKEVDDEELHNAEELPRMHGAFQIYRKQTSK</sequence>
<dbReference type="CTD" id="8230875"/>
<reference evidence="4" key="1">
    <citation type="submission" date="2007-04" db="EMBL/GenBank/DDBJ databases">
        <title>Annotation of Pediculus humanus corporis strain USDA.</title>
        <authorList>
            <person name="Kirkness E."/>
            <person name="Hannick L."/>
            <person name="Hass B."/>
            <person name="Bruggner R."/>
            <person name="Lawson D."/>
            <person name="Bidwell S."/>
            <person name="Joardar V."/>
            <person name="Caler E."/>
            <person name="Walenz B."/>
            <person name="Inman J."/>
            <person name="Schobel S."/>
            <person name="Galinsky K."/>
            <person name="Amedeo P."/>
            <person name="Strausberg R."/>
        </authorList>
    </citation>
    <scope>NUCLEOTIDE SEQUENCE</scope>
    <source>
        <strain evidence="4">USDA</strain>
    </source>
</reference>
<feature type="compositionally biased region" description="Low complexity" evidence="1">
    <location>
        <begin position="641"/>
        <end position="654"/>
    </location>
</feature>
<dbReference type="Pfam" id="PF24781">
    <property type="entry name" value="FANCA_helical"/>
    <property type="match status" value="1"/>
</dbReference>
<evidence type="ECO:0000313" key="4">
    <source>
        <dbReference type="EMBL" id="EEB16844.1"/>
    </source>
</evidence>